<dbReference type="RefSeq" id="WP_084049244.1">
    <property type="nucleotide sequence ID" value="NZ_FWWU01000009.1"/>
</dbReference>
<reference evidence="3 4" key="1">
    <citation type="submission" date="2017-04" db="EMBL/GenBank/DDBJ databases">
        <authorList>
            <person name="Afonso C.L."/>
            <person name="Miller P.J."/>
            <person name="Scott M.A."/>
            <person name="Spackman E."/>
            <person name="Goraichik I."/>
            <person name="Dimitrov K.M."/>
            <person name="Suarez D.L."/>
            <person name="Swayne D.E."/>
        </authorList>
    </citation>
    <scope>NUCLEOTIDE SEQUENCE [LARGE SCALE GENOMIC DNA]</scope>
    <source>
        <strain evidence="3 4">KR-140</strain>
    </source>
</reference>
<feature type="compositionally biased region" description="Polar residues" evidence="1">
    <location>
        <begin position="1"/>
        <end position="19"/>
    </location>
</feature>
<evidence type="ECO:0000256" key="2">
    <source>
        <dbReference type="SAM" id="Phobius"/>
    </source>
</evidence>
<name>A0A1W1VIL7_9DEIO</name>
<sequence>MPHTLSGSAARSTQTSTAFKSRFRGPSFSTSETYGGQGPARVSRAGFRQLQQHEDERLGSLALTWAWLLVVPVDLIIWALSINDGIDARLSNQLMMLAALLGTVMSVWALLRAPYQHARLLLWLSRLGTLTALVQLVSTFRSLSGHL</sequence>
<organism evidence="3 4">
    <name type="scientific">Deinococcus hopiensis KR-140</name>
    <dbReference type="NCBI Taxonomy" id="695939"/>
    <lineage>
        <taxon>Bacteria</taxon>
        <taxon>Thermotogati</taxon>
        <taxon>Deinococcota</taxon>
        <taxon>Deinococci</taxon>
        <taxon>Deinococcales</taxon>
        <taxon>Deinococcaceae</taxon>
        <taxon>Deinococcus</taxon>
    </lineage>
</organism>
<feature type="region of interest" description="Disordered" evidence="1">
    <location>
        <begin position="1"/>
        <end position="39"/>
    </location>
</feature>
<dbReference type="Proteomes" id="UP000192582">
    <property type="component" value="Unassembled WGS sequence"/>
</dbReference>
<accession>A0A1W1VIL7</accession>
<evidence type="ECO:0000313" key="3">
    <source>
        <dbReference type="EMBL" id="SMB93123.1"/>
    </source>
</evidence>
<dbReference type="AlphaFoldDB" id="A0A1W1VIL7"/>
<dbReference type="EMBL" id="FWWU01000009">
    <property type="protein sequence ID" value="SMB93123.1"/>
    <property type="molecule type" value="Genomic_DNA"/>
</dbReference>
<proteinExistence type="predicted"/>
<feature type="transmembrane region" description="Helical" evidence="2">
    <location>
        <begin position="58"/>
        <end position="81"/>
    </location>
</feature>
<keyword evidence="2" id="KW-1133">Transmembrane helix</keyword>
<keyword evidence="2" id="KW-0812">Transmembrane</keyword>
<keyword evidence="4" id="KW-1185">Reference proteome</keyword>
<evidence type="ECO:0000256" key="1">
    <source>
        <dbReference type="SAM" id="MobiDB-lite"/>
    </source>
</evidence>
<evidence type="ECO:0000313" key="4">
    <source>
        <dbReference type="Proteomes" id="UP000192582"/>
    </source>
</evidence>
<keyword evidence="2" id="KW-0472">Membrane</keyword>
<protein>
    <submittedName>
        <fullName evidence="3">Uncharacterized protein</fullName>
    </submittedName>
</protein>
<gene>
    <name evidence="3" type="ORF">SAMN00790413_01856</name>
</gene>
<feature type="transmembrane region" description="Helical" evidence="2">
    <location>
        <begin position="93"/>
        <end position="111"/>
    </location>
</feature>